<dbReference type="GO" id="GO:0016301">
    <property type="term" value="F:kinase activity"/>
    <property type="evidence" value="ECO:0007669"/>
    <property type="project" value="InterPro"/>
</dbReference>
<dbReference type="SUPFAM" id="SSF140931">
    <property type="entry name" value="Fic-like"/>
    <property type="match status" value="1"/>
</dbReference>
<organism evidence="2 3">
    <name type="scientific">Nitrospirillum iridis</name>
    <dbReference type="NCBI Taxonomy" id="765888"/>
    <lineage>
        <taxon>Bacteria</taxon>
        <taxon>Pseudomonadati</taxon>
        <taxon>Pseudomonadota</taxon>
        <taxon>Alphaproteobacteria</taxon>
        <taxon>Rhodospirillales</taxon>
        <taxon>Azospirillaceae</taxon>
        <taxon>Nitrospirillum</taxon>
    </lineage>
</organism>
<dbReference type="PANTHER" id="PTHR39426">
    <property type="entry name" value="HOMOLOGY TO DEATH-ON-CURING PROTEIN OF PHAGE P1"/>
    <property type="match status" value="1"/>
</dbReference>
<dbReference type="AlphaFoldDB" id="A0A7X0AYT2"/>
<comment type="caution">
    <text evidence="2">The sequence shown here is derived from an EMBL/GenBank/DDBJ whole genome shotgun (WGS) entry which is preliminary data.</text>
</comment>
<dbReference type="Proteomes" id="UP000539175">
    <property type="component" value="Unassembled WGS sequence"/>
</dbReference>
<dbReference type="InterPro" id="IPR006440">
    <property type="entry name" value="Doc"/>
</dbReference>
<dbReference type="PIRSF" id="PIRSF018297">
    <property type="entry name" value="Doc"/>
    <property type="match status" value="1"/>
</dbReference>
<name>A0A7X0AYT2_9PROT</name>
<proteinExistence type="predicted"/>
<dbReference type="NCBIfam" id="TIGR01550">
    <property type="entry name" value="DOC_P1"/>
    <property type="match status" value="1"/>
</dbReference>
<evidence type="ECO:0000313" key="3">
    <source>
        <dbReference type="Proteomes" id="UP000539175"/>
    </source>
</evidence>
<dbReference type="PROSITE" id="PS51459">
    <property type="entry name" value="FIDO"/>
    <property type="match status" value="1"/>
</dbReference>
<dbReference type="InterPro" id="IPR053737">
    <property type="entry name" value="Type_II_TA_Toxin"/>
</dbReference>
<sequence>MGEVSGWTWVPPHLVINWHARLVERFGGASGIRDVGLLEGALARPQNLVVYGQAVTTERLAALYGVGVAKAHAFLDGNKRIAFAVMVAFLRAHGLRLDVSEAEATRVMLDVAASAIGEAELEAWIIRSCRTEAALK</sequence>
<dbReference type="InterPro" id="IPR036597">
    <property type="entry name" value="Fido-like_dom_sf"/>
</dbReference>
<dbReference type="RefSeq" id="WP_211106331.1">
    <property type="nucleotide sequence ID" value="NZ_JACIIZ010000008.1"/>
</dbReference>
<dbReference type="EMBL" id="JACIIZ010000008">
    <property type="protein sequence ID" value="MBB6252648.1"/>
    <property type="molecule type" value="Genomic_DNA"/>
</dbReference>
<evidence type="ECO:0000313" key="2">
    <source>
        <dbReference type="EMBL" id="MBB6252648.1"/>
    </source>
</evidence>
<protein>
    <submittedName>
        <fullName evidence="2">Death-on-curing protein</fullName>
    </submittedName>
</protein>
<gene>
    <name evidence="2" type="ORF">FHS74_003208</name>
</gene>
<dbReference type="PANTHER" id="PTHR39426:SF1">
    <property type="entry name" value="HOMOLOGY TO DEATH-ON-CURING PROTEIN OF PHAGE P1"/>
    <property type="match status" value="1"/>
</dbReference>
<dbReference type="Pfam" id="PF02661">
    <property type="entry name" value="Fic"/>
    <property type="match status" value="1"/>
</dbReference>
<feature type="domain" description="Fido" evidence="1">
    <location>
        <begin position="10"/>
        <end position="127"/>
    </location>
</feature>
<keyword evidence="3" id="KW-1185">Reference proteome</keyword>
<accession>A0A7X0AYT2</accession>
<evidence type="ECO:0000259" key="1">
    <source>
        <dbReference type="PROSITE" id="PS51459"/>
    </source>
</evidence>
<dbReference type="InterPro" id="IPR003812">
    <property type="entry name" value="Fido"/>
</dbReference>
<reference evidence="2 3" key="1">
    <citation type="submission" date="2020-08" db="EMBL/GenBank/DDBJ databases">
        <title>Genomic Encyclopedia of Type Strains, Phase IV (KMG-IV): sequencing the most valuable type-strain genomes for metagenomic binning, comparative biology and taxonomic classification.</title>
        <authorList>
            <person name="Goeker M."/>
        </authorList>
    </citation>
    <scope>NUCLEOTIDE SEQUENCE [LARGE SCALE GENOMIC DNA]</scope>
    <source>
        <strain evidence="2 3">DSM 22198</strain>
    </source>
</reference>
<dbReference type="Gene3D" id="1.20.120.1870">
    <property type="entry name" value="Fic/DOC protein, Fido domain"/>
    <property type="match status" value="1"/>
</dbReference>